<dbReference type="InterPro" id="IPR023591">
    <property type="entry name" value="Ribosomal_uS2_flav_dom_sf"/>
</dbReference>
<sequence>MDAEVKEEMVDELFGDDALLIPADSYLAAGVHIGTQYKTADMMRYIYRVRADGLYILDIKKTDERIRLSGKFLARYNPEDILVVSARQYGHKPATVFAEKIGAHAITGRYIPGTLTNPSHRDYLEPEIVVATDPMGDVQVIKEAIDVGIPVIALCDTNNMIENIELVIPTNNKGRKALATIYWLLTRETLRGYGRDKEADACTIEEFELDFL</sequence>
<dbReference type="GO" id="GO:0006412">
    <property type="term" value="P:translation"/>
    <property type="evidence" value="ECO:0007669"/>
    <property type="project" value="UniProtKB-UniRule"/>
</dbReference>
<evidence type="ECO:0000256" key="5">
    <source>
        <dbReference type="HAMAP-Rule" id="MF_00291"/>
    </source>
</evidence>
<comment type="caution">
    <text evidence="6">The sequence shown here is derived from an EMBL/GenBank/DDBJ whole genome shotgun (WGS) entry which is preliminary data.</text>
</comment>
<dbReference type="InterPro" id="IPR018130">
    <property type="entry name" value="Ribosomal_uS2_CS"/>
</dbReference>
<comment type="similarity">
    <text evidence="1 5">Belongs to the universal ribosomal protein uS2 family.</text>
</comment>
<evidence type="ECO:0000313" key="7">
    <source>
        <dbReference type="Proteomes" id="UP000186940"/>
    </source>
</evidence>
<dbReference type="Pfam" id="PF00318">
    <property type="entry name" value="Ribosomal_S2"/>
    <property type="match status" value="2"/>
</dbReference>
<evidence type="ECO:0000256" key="4">
    <source>
        <dbReference type="ARBA" id="ARBA00035256"/>
    </source>
</evidence>
<dbReference type="PROSITE" id="PS00962">
    <property type="entry name" value="RIBOSOMAL_S2_1"/>
    <property type="match status" value="1"/>
</dbReference>
<dbReference type="NCBIfam" id="TIGR01012">
    <property type="entry name" value="uS2_euk_arch"/>
    <property type="match status" value="1"/>
</dbReference>
<dbReference type="PATRIC" id="fig|1838285.3.peg.218"/>
<evidence type="ECO:0000256" key="2">
    <source>
        <dbReference type="ARBA" id="ARBA00022980"/>
    </source>
</evidence>
<dbReference type="PRINTS" id="PR00395">
    <property type="entry name" value="RIBOSOMALS2"/>
</dbReference>
<organism evidence="6 7">
    <name type="scientific">Candidatus Syntropharchaeum caldarium</name>
    <dbReference type="NCBI Taxonomy" id="1838285"/>
    <lineage>
        <taxon>Archaea</taxon>
        <taxon>Methanobacteriati</taxon>
        <taxon>Methanobacteriota</taxon>
        <taxon>Stenosarchaea group</taxon>
        <taxon>Methanomicrobia</taxon>
        <taxon>Methanosarcinales</taxon>
        <taxon>ANME-2 cluster</taxon>
        <taxon>Candidatus Syntropharchaeum</taxon>
    </lineage>
</organism>
<dbReference type="InterPro" id="IPR005707">
    <property type="entry name" value="Ribosomal_uS2_euk/arc"/>
</dbReference>
<dbReference type="HAMAP" id="MF_00291_A">
    <property type="entry name" value="Ribosomal_uS2_A"/>
    <property type="match status" value="1"/>
</dbReference>
<evidence type="ECO:0000256" key="1">
    <source>
        <dbReference type="ARBA" id="ARBA00006242"/>
    </source>
</evidence>
<keyword evidence="2 5" id="KW-0689">Ribosomal protein</keyword>
<dbReference type="SUPFAM" id="SSF52313">
    <property type="entry name" value="Ribosomal protein S2"/>
    <property type="match status" value="1"/>
</dbReference>
<dbReference type="AlphaFoldDB" id="A0A1F2PBD1"/>
<dbReference type="PANTHER" id="PTHR11489">
    <property type="entry name" value="40S RIBOSOMAL PROTEIN SA"/>
    <property type="match status" value="1"/>
</dbReference>
<dbReference type="FunFam" id="3.40.50.10490:FF:000030">
    <property type="entry name" value="30S ribosomal protein S2"/>
    <property type="match status" value="1"/>
</dbReference>
<evidence type="ECO:0000256" key="3">
    <source>
        <dbReference type="ARBA" id="ARBA00023274"/>
    </source>
</evidence>
<proteinExistence type="inferred from homology"/>
<dbReference type="EMBL" id="LYOS01000001">
    <property type="protein sequence ID" value="OFV68538.1"/>
    <property type="molecule type" value="Genomic_DNA"/>
</dbReference>
<dbReference type="InterPro" id="IPR001865">
    <property type="entry name" value="Ribosomal_uS2"/>
</dbReference>
<accession>A0A1F2PBD1</accession>
<evidence type="ECO:0000313" key="6">
    <source>
        <dbReference type="EMBL" id="OFV68538.1"/>
    </source>
</evidence>
<gene>
    <name evidence="5" type="primary">rps2</name>
    <name evidence="6" type="ORF">SCAL_000214</name>
</gene>
<dbReference type="GO" id="GO:0015935">
    <property type="term" value="C:small ribosomal subunit"/>
    <property type="evidence" value="ECO:0007669"/>
    <property type="project" value="InterPro"/>
</dbReference>
<dbReference type="CDD" id="cd01425">
    <property type="entry name" value="RPS2"/>
    <property type="match status" value="1"/>
</dbReference>
<keyword evidence="3 5" id="KW-0687">Ribonucleoprotein</keyword>
<reference evidence="6" key="1">
    <citation type="submission" date="2016-05" db="EMBL/GenBank/DDBJ databases">
        <title>Microbial consortia oxidize butane by reversing methanogenesis.</title>
        <authorList>
            <person name="Laso-Perez R."/>
            <person name="Richter M."/>
            <person name="Wegener G."/>
            <person name="Musat F."/>
        </authorList>
    </citation>
    <scope>NUCLEOTIDE SEQUENCE [LARGE SCALE GENOMIC DNA]</scope>
    <source>
        <strain evidence="6">BOX2</strain>
    </source>
</reference>
<dbReference type="Proteomes" id="UP000186940">
    <property type="component" value="Unassembled WGS sequence"/>
</dbReference>
<dbReference type="InterPro" id="IPR023454">
    <property type="entry name" value="Ribosomal_uS2_arc"/>
</dbReference>
<dbReference type="STRING" id="1838285.SCAL_000214"/>
<dbReference type="GO" id="GO:0003735">
    <property type="term" value="F:structural constituent of ribosome"/>
    <property type="evidence" value="ECO:0007669"/>
    <property type="project" value="InterPro"/>
</dbReference>
<name>A0A1F2PBD1_9EURY</name>
<protein>
    <recommendedName>
        <fullName evidence="4 5">Small ribosomal subunit protein uS2</fullName>
    </recommendedName>
</protein>
<dbReference type="Gene3D" id="3.40.50.10490">
    <property type="entry name" value="Glucose-6-phosphate isomerase like protein, domain 1"/>
    <property type="match status" value="1"/>
</dbReference>
<keyword evidence="7" id="KW-1185">Reference proteome</keyword>